<dbReference type="Ensembl" id="ENSCMIT00000010985.1">
    <property type="protein sequence ID" value="ENSCMIP00000010708.1"/>
    <property type="gene ID" value="ENSCMIG00000005645.1"/>
</dbReference>
<evidence type="ECO:0000259" key="2">
    <source>
        <dbReference type="PROSITE" id="PS50835"/>
    </source>
</evidence>
<dbReference type="InterPro" id="IPR003597">
    <property type="entry name" value="Ig_C1-set"/>
</dbReference>
<reference evidence="4" key="1">
    <citation type="journal article" date="2006" name="Science">
        <title>Ancient noncoding elements conserved in the human genome.</title>
        <authorList>
            <person name="Venkatesh B."/>
            <person name="Kirkness E.F."/>
            <person name="Loh Y.H."/>
            <person name="Halpern A.L."/>
            <person name="Lee A.P."/>
            <person name="Johnson J."/>
            <person name="Dandona N."/>
            <person name="Viswanathan L.D."/>
            <person name="Tay A."/>
            <person name="Venter J.C."/>
            <person name="Strausberg R.L."/>
            <person name="Brenner S."/>
        </authorList>
    </citation>
    <scope>NUCLEOTIDE SEQUENCE [LARGE SCALE GENOMIC DNA]</scope>
</reference>
<dbReference type="InterPro" id="IPR013783">
    <property type="entry name" value="Ig-like_fold"/>
</dbReference>
<protein>
    <recommendedName>
        <fullName evidence="2">Ig-like domain-containing protein</fullName>
    </recommendedName>
</protein>
<sequence>TEETFFLAMFWPMNPSVKFDYSLHIYLWYIASLTLVCETGEFYPGDVTLTWNKDGSEVKTGIHFMKENNSKGLYKVSSSLEEPKTVQSGVVYTCLVTHVTLQTPAVAVYNAAKSKGNLLKTIVN</sequence>
<dbReference type="InterPro" id="IPR036179">
    <property type="entry name" value="Ig-like_dom_sf"/>
</dbReference>
<dbReference type="InterPro" id="IPR003006">
    <property type="entry name" value="Ig/MHC_CS"/>
</dbReference>
<name>A0A4W3H1V6_CALMI</name>
<dbReference type="PROSITE" id="PS50835">
    <property type="entry name" value="IG_LIKE"/>
    <property type="match status" value="1"/>
</dbReference>
<proteinExistence type="predicted"/>
<dbReference type="AlphaFoldDB" id="A0A4W3H1V6"/>
<dbReference type="SMART" id="SM00407">
    <property type="entry name" value="IGc1"/>
    <property type="match status" value="1"/>
</dbReference>
<dbReference type="Proteomes" id="UP000314986">
    <property type="component" value="Unassembled WGS sequence"/>
</dbReference>
<dbReference type="SUPFAM" id="SSF48726">
    <property type="entry name" value="Immunoglobulin"/>
    <property type="match status" value="1"/>
</dbReference>
<evidence type="ECO:0000313" key="4">
    <source>
        <dbReference type="Proteomes" id="UP000314986"/>
    </source>
</evidence>
<keyword evidence="4" id="KW-1185">Reference proteome</keyword>
<feature type="domain" description="Ig-like" evidence="2">
    <location>
        <begin position="32"/>
        <end position="107"/>
    </location>
</feature>
<dbReference type="InParanoid" id="A0A4W3H1V6"/>
<reference evidence="4" key="2">
    <citation type="journal article" date="2007" name="PLoS Biol.">
        <title>Survey sequencing and comparative analysis of the elephant shark (Callorhinchus milii) genome.</title>
        <authorList>
            <person name="Venkatesh B."/>
            <person name="Kirkness E.F."/>
            <person name="Loh Y.H."/>
            <person name="Halpern A.L."/>
            <person name="Lee A.P."/>
            <person name="Johnson J."/>
            <person name="Dandona N."/>
            <person name="Viswanathan L.D."/>
            <person name="Tay A."/>
            <person name="Venter J.C."/>
            <person name="Strausberg R.L."/>
            <person name="Brenner S."/>
        </authorList>
    </citation>
    <scope>NUCLEOTIDE SEQUENCE [LARGE SCALE GENOMIC DNA]</scope>
</reference>
<dbReference type="FunCoup" id="A0A4W3H1V6">
    <property type="interactions" value="4"/>
</dbReference>
<reference evidence="3" key="5">
    <citation type="submission" date="2025-09" db="UniProtKB">
        <authorList>
            <consortium name="Ensembl"/>
        </authorList>
    </citation>
    <scope>IDENTIFICATION</scope>
</reference>
<reference evidence="3" key="4">
    <citation type="submission" date="2025-08" db="UniProtKB">
        <authorList>
            <consortium name="Ensembl"/>
        </authorList>
    </citation>
    <scope>IDENTIFICATION</scope>
</reference>
<dbReference type="PROSITE" id="PS00290">
    <property type="entry name" value="IG_MHC"/>
    <property type="match status" value="1"/>
</dbReference>
<accession>A0A4W3H1V6</accession>
<dbReference type="InterPro" id="IPR007110">
    <property type="entry name" value="Ig-like_dom"/>
</dbReference>
<evidence type="ECO:0000313" key="3">
    <source>
        <dbReference type="Ensembl" id="ENSCMIP00000010708.1"/>
    </source>
</evidence>
<dbReference type="OMA" id="FECKTTA"/>
<organism evidence="3 4">
    <name type="scientific">Callorhinchus milii</name>
    <name type="common">Ghost shark</name>
    <dbReference type="NCBI Taxonomy" id="7868"/>
    <lineage>
        <taxon>Eukaryota</taxon>
        <taxon>Metazoa</taxon>
        <taxon>Chordata</taxon>
        <taxon>Craniata</taxon>
        <taxon>Vertebrata</taxon>
        <taxon>Chondrichthyes</taxon>
        <taxon>Holocephali</taxon>
        <taxon>Chimaeriformes</taxon>
        <taxon>Callorhinchidae</taxon>
        <taxon>Callorhinchus</taxon>
    </lineage>
</organism>
<dbReference type="CDD" id="cd00098">
    <property type="entry name" value="IgC1"/>
    <property type="match status" value="1"/>
</dbReference>
<reference evidence="4" key="3">
    <citation type="journal article" date="2014" name="Nature">
        <title>Elephant shark genome provides unique insights into gnathostome evolution.</title>
        <authorList>
            <consortium name="International Elephant Shark Genome Sequencing Consortium"/>
            <person name="Venkatesh B."/>
            <person name="Lee A.P."/>
            <person name="Ravi V."/>
            <person name="Maurya A.K."/>
            <person name="Lian M.M."/>
            <person name="Swann J.B."/>
            <person name="Ohta Y."/>
            <person name="Flajnik M.F."/>
            <person name="Sutoh Y."/>
            <person name="Kasahara M."/>
            <person name="Hoon S."/>
            <person name="Gangu V."/>
            <person name="Roy S.W."/>
            <person name="Irimia M."/>
            <person name="Korzh V."/>
            <person name="Kondrychyn I."/>
            <person name="Lim Z.W."/>
            <person name="Tay B.H."/>
            <person name="Tohari S."/>
            <person name="Kong K.W."/>
            <person name="Ho S."/>
            <person name="Lorente-Galdos B."/>
            <person name="Quilez J."/>
            <person name="Marques-Bonet T."/>
            <person name="Raney B.J."/>
            <person name="Ingham P.W."/>
            <person name="Tay A."/>
            <person name="Hillier L.W."/>
            <person name="Minx P."/>
            <person name="Boehm T."/>
            <person name="Wilson R.K."/>
            <person name="Brenner S."/>
            <person name="Warren W.C."/>
        </authorList>
    </citation>
    <scope>NUCLEOTIDE SEQUENCE [LARGE SCALE GENOMIC DNA]</scope>
</reference>
<dbReference type="Pfam" id="PF07654">
    <property type="entry name" value="C1-set"/>
    <property type="match status" value="1"/>
</dbReference>
<dbReference type="PANTHER" id="PTHR23411">
    <property type="entry name" value="TAPASIN"/>
    <property type="match status" value="1"/>
</dbReference>
<keyword evidence="1" id="KW-0325">Glycoprotein</keyword>
<dbReference type="GeneTree" id="ENSGT00970000196760"/>
<evidence type="ECO:0000256" key="1">
    <source>
        <dbReference type="ARBA" id="ARBA00023180"/>
    </source>
</evidence>
<dbReference type="Gene3D" id="2.60.40.10">
    <property type="entry name" value="Immunoglobulins"/>
    <property type="match status" value="1"/>
</dbReference>
<dbReference type="InterPro" id="IPR050380">
    <property type="entry name" value="Immune_Resp_Modulators"/>
</dbReference>